<reference evidence="1 2" key="1">
    <citation type="journal article" date="2020" name="Antonie Van Leeuwenhoek">
        <title>Stenotrophomonas cyclobalanopsidis sp. nov., isolated from the leaf spot disease of Cyclobalanopsis patelliformis.</title>
        <authorList>
            <person name="Bian D.R."/>
            <person name="Xue H."/>
            <person name="Piao C.G."/>
            <person name="Li Y."/>
        </authorList>
    </citation>
    <scope>NUCLEOTIDE SEQUENCE [LARGE SCALE GENOMIC DNA]</scope>
    <source>
        <strain evidence="1 2">TPQG1-4</strain>
    </source>
</reference>
<dbReference type="Proteomes" id="UP000326367">
    <property type="component" value="Unassembled WGS sequence"/>
</dbReference>
<evidence type="ECO:0000313" key="2">
    <source>
        <dbReference type="Proteomes" id="UP000326367"/>
    </source>
</evidence>
<proteinExistence type="predicted"/>
<dbReference type="RefSeq" id="WP_150455631.1">
    <property type="nucleotide sequence ID" value="NZ_VYKI01000027.1"/>
</dbReference>
<evidence type="ECO:0000313" key="1">
    <source>
        <dbReference type="EMBL" id="KAA8994945.1"/>
    </source>
</evidence>
<accession>A0ABQ6SXB3</accession>
<protein>
    <submittedName>
        <fullName evidence="1">Uncharacterized protein</fullName>
    </submittedName>
</protein>
<dbReference type="EMBL" id="VYKI01000027">
    <property type="protein sequence ID" value="KAA8994945.1"/>
    <property type="molecule type" value="Genomic_DNA"/>
</dbReference>
<keyword evidence="2" id="KW-1185">Reference proteome</keyword>
<sequence>MTQRERHDQRDMSRAIIPSIRLMLAILLLWQLSSLADSSGFSLRILRNAFQPFAGELESLPPAVGEFAHLLRTQSAAPVTCSLSDEVASDSLLMQRSYEAVYPVRIDSSSRSCILGTESAAVASSCRLELEGEHARIFNCR</sequence>
<comment type="caution">
    <text evidence="1">The sequence shown here is derived from an EMBL/GenBank/DDBJ whole genome shotgun (WGS) entry which is preliminary data.</text>
</comment>
<name>A0ABQ6SXB3_9GAMM</name>
<gene>
    <name evidence="1" type="ORF">FJU31_16085</name>
</gene>
<organism evidence="1 2">
    <name type="scientific">Stenotrophomonas cyclobalanopsidis</name>
    <dbReference type="NCBI Taxonomy" id="2771362"/>
    <lineage>
        <taxon>Bacteria</taxon>
        <taxon>Pseudomonadati</taxon>
        <taxon>Pseudomonadota</taxon>
        <taxon>Gammaproteobacteria</taxon>
        <taxon>Lysobacterales</taxon>
        <taxon>Lysobacteraceae</taxon>
        <taxon>Stenotrophomonas</taxon>
    </lineage>
</organism>